<dbReference type="GO" id="GO:0016567">
    <property type="term" value="P:protein ubiquitination"/>
    <property type="evidence" value="ECO:0007669"/>
    <property type="project" value="TreeGrafter"/>
</dbReference>
<name>A0A6P8HYB2_ACTTE</name>
<keyword evidence="4" id="KW-0472">Membrane</keyword>
<dbReference type="Proteomes" id="UP000515163">
    <property type="component" value="Unplaced"/>
</dbReference>
<dbReference type="GO" id="GO:0008270">
    <property type="term" value="F:zinc ion binding"/>
    <property type="evidence" value="ECO:0007669"/>
    <property type="project" value="UniProtKB-KW"/>
</dbReference>
<dbReference type="SUPFAM" id="SSF57850">
    <property type="entry name" value="RING/U-box"/>
    <property type="match status" value="1"/>
</dbReference>
<dbReference type="GO" id="GO:0061630">
    <property type="term" value="F:ubiquitin protein ligase activity"/>
    <property type="evidence" value="ECO:0007669"/>
    <property type="project" value="TreeGrafter"/>
</dbReference>
<dbReference type="GeneID" id="116296485"/>
<evidence type="ECO:0000256" key="5">
    <source>
        <dbReference type="SAM" id="SignalP"/>
    </source>
</evidence>
<dbReference type="RefSeq" id="XP_031560368.1">
    <property type="nucleotide sequence ID" value="XM_031704508.1"/>
</dbReference>
<feature type="signal peptide" evidence="5">
    <location>
        <begin position="1"/>
        <end position="20"/>
    </location>
</feature>
<reference evidence="8" key="1">
    <citation type="submission" date="2025-08" db="UniProtKB">
        <authorList>
            <consortium name="RefSeq"/>
        </authorList>
    </citation>
    <scope>IDENTIFICATION</scope>
    <source>
        <tissue evidence="8">Tentacle</tissue>
    </source>
</reference>
<keyword evidence="4" id="KW-0812">Transmembrane</keyword>
<dbReference type="InParanoid" id="A0A6P8HYB2"/>
<evidence type="ECO:0000256" key="4">
    <source>
        <dbReference type="SAM" id="Phobius"/>
    </source>
</evidence>
<dbReference type="OrthoDB" id="5990021at2759"/>
<evidence type="ECO:0000256" key="2">
    <source>
        <dbReference type="ARBA" id="ARBA00022833"/>
    </source>
</evidence>
<keyword evidence="1 3" id="KW-0479">Metal-binding</keyword>
<dbReference type="PROSITE" id="PS50089">
    <property type="entry name" value="ZF_RING_2"/>
    <property type="match status" value="1"/>
</dbReference>
<dbReference type="Gene3D" id="3.30.40.10">
    <property type="entry name" value="Zinc/RING finger domain, C3HC4 (zinc finger)"/>
    <property type="match status" value="1"/>
</dbReference>
<evidence type="ECO:0000256" key="1">
    <source>
        <dbReference type="ARBA" id="ARBA00022771"/>
    </source>
</evidence>
<dbReference type="Pfam" id="PF13920">
    <property type="entry name" value="zf-C3HC4_3"/>
    <property type="match status" value="1"/>
</dbReference>
<dbReference type="AlphaFoldDB" id="A0A6P8HYB2"/>
<feature type="transmembrane region" description="Helical" evidence="4">
    <location>
        <begin position="338"/>
        <end position="355"/>
    </location>
</feature>
<gene>
    <name evidence="8" type="primary">LOC116296485</name>
</gene>
<accession>A0A6P8HYB2</accession>
<evidence type="ECO:0000256" key="3">
    <source>
        <dbReference type="PROSITE-ProRule" id="PRU00175"/>
    </source>
</evidence>
<evidence type="ECO:0000313" key="7">
    <source>
        <dbReference type="Proteomes" id="UP000515163"/>
    </source>
</evidence>
<keyword evidence="4" id="KW-1133">Transmembrane helix</keyword>
<feature type="domain" description="RING-type" evidence="6">
    <location>
        <begin position="421"/>
        <end position="464"/>
    </location>
</feature>
<sequence length="475" mass="54581">MMNSMLIYLFLLSFVLVTFSINPGSNSVQHKELSKEHTGLRWLTDIITWIPWLLRSILSFIYLIINTVVLTLTYFVATMFSLLHQFIKLIEFLGYLVRLVLQANYNFVSSFVTRMRFIVQNSYVFLRDLLVSTARTFLSLIKTVVNFLHHIVFNMPKLFEFTETGLRTTAKMAGSVTQKTNSTFRTIVSVIKAVVELFGTSILNTFKVVIDLLYTGILSCVHFFQFVGKNIISLTFRISQSMIHLFQRIWAAIKTCCSIIFAYAKSSYYGVLQFIQAIFSMFCDVIMSILKTIGLFVRHFGRFALNTFIALGRFVNYMARNITDIGTQLIPSIKASKVLVISMSCMLLIVISITMVLKINIFILVFGFLESLIQYVSLLMIRSVNNQQTVIDNSRQSSNFTPGNEERLQRQLELERDKTLCVVCQDEVKKILLLPCRHMCICVMCANHITSIVNWNRRVCPLCRTRIGSMVEVYS</sequence>
<feature type="transmembrane region" description="Helical" evidence="4">
    <location>
        <begin position="60"/>
        <end position="83"/>
    </location>
</feature>
<proteinExistence type="predicted"/>
<dbReference type="InterPro" id="IPR001841">
    <property type="entry name" value="Znf_RING"/>
</dbReference>
<protein>
    <submittedName>
        <fullName evidence="8">Uncharacterized protein LOC116296485</fullName>
    </submittedName>
</protein>
<keyword evidence="2" id="KW-0862">Zinc</keyword>
<evidence type="ECO:0000259" key="6">
    <source>
        <dbReference type="PROSITE" id="PS50089"/>
    </source>
</evidence>
<evidence type="ECO:0000313" key="8">
    <source>
        <dbReference type="RefSeq" id="XP_031560368.1"/>
    </source>
</evidence>
<feature type="transmembrane region" description="Helical" evidence="4">
    <location>
        <begin position="361"/>
        <end position="381"/>
    </location>
</feature>
<feature type="transmembrane region" description="Helical" evidence="4">
    <location>
        <begin position="270"/>
        <end position="290"/>
    </location>
</feature>
<dbReference type="PANTHER" id="PTHR22696:SF1">
    <property type="entry name" value="E3 UBIQUITIN-PROTEIN LIGASE RNF26"/>
    <property type="match status" value="1"/>
</dbReference>
<dbReference type="KEGG" id="aten:116296485"/>
<dbReference type="PANTHER" id="PTHR22696">
    <property type="entry name" value="E3 UBIQUITIN-PROTEIN LIGASE RNF26"/>
    <property type="match status" value="1"/>
</dbReference>
<dbReference type="GO" id="GO:0006511">
    <property type="term" value="P:ubiquitin-dependent protein catabolic process"/>
    <property type="evidence" value="ECO:0007669"/>
    <property type="project" value="TreeGrafter"/>
</dbReference>
<keyword evidence="1 3" id="KW-0863">Zinc-finger</keyword>
<dbReference type="InterPro" id="IPR013083">
    <property type="entry name" value="Znf_RING/FYVE/PHD"/>
</dbReference>
<keyword evidence="5" id="KW-0732">Signal</keyword>
<organism evidence="7 8">
    <name type="scientific">Actinia tenebrosa</name>
    <name type="common">Australian red waratah sea anemone</name>
    <dbReference type="NCBI Taxonomy" id="6105"/>
    <lineage>
        <taxon>Eukaryota</taxon>
        <taxon>Metazoa</taxon>
        <taxon>Cnidaria</taxon>
        <taxon>Anthozoa</taxon>
        <taxon>Hexacorallia</taxon>
        <taxon>Actiniaria</taxon>
        <taxon>Actiniidae</taxon>
        <taxon>Actinia</taxon>
    </lineage>
</organism>
<keyword evidence="7" id="KW-1185">Reference proteome</keyword>
<feature type="chain" id="PRO_5028314255" evidence="5">
    <location>
        <begin position="21"/>
        <end position="475"/>
    </location>
</feature>